<protein>
    <submittedName>
        <fullName evidence="4">Uncharacterized protein</fullName>
    </submittedName>
</protein>
<dbReference type="InterPro" id="IPR055650">
    <property type="entry name" value="DUF7226"/>
</dbReference>
<evidence type="ECO:0000259" key="2">
    <source>
        <dbReference type="Pfam" id="PF22518"/>
    </source>
</evidence>
<organism evidence="4 5">
    <name type="scientific">Paucilactobacillus oligofermentans DSM 15707 = LMG 22743</name>
    <dbReference type="NCBI Taxonomy" id="1423778"/>
    <lineage>
        <taxon>Bacteria</taxon>
        <taxon>Bacillati</taxon>
        <taxon>Bacillota</taxon>
        <taxon>Bacilli</taxon>
        <taxon>Lactobacillales</taxon>
        <taxon>Lactobacillaceae</taxon>
        <taxon>Paucilactobacillus</taxon>
    </lineage>
</organism>
<dbReference type="EMBL" id="AZFE01000032">
    <property type="protein sequence ID" value="KRL54687.1"/>
    <property type="molecule type" value="Genomic_DNA"/>
</dbReference>
<evidence type="ECO:0000259" key="1">
    <source>
        <dbReference type="Pfam" id="PF22515"/>
    </source>
</evidence>
<evidence type="ECO:0000259" key="3">
    <source>
        <dbReference type="Pfam" id="PF23871"/>
    </source>
</evidence>
<dbReference type="Pfam" id="PF22518">
    <property type="entry name" value="DUF6997"/>
    <property type="match status" value="2"/>
</dbReference>
<feature type="domain" description="DUF6997" evidence="2">
    <location>
        <begin position="86"/>
        <end position="171"/>
    </location>
</feature>
<dbReference type="RefSeq" id="WP_057890412.1">
    <property type="nucleotide sequence ID" value="NZ_AZFE01000032.1"/>
</dbReference>
<dbReference type="AlphaFoldDB" id="A0A0R1RCK9"/>
<dbReference type="REBASE" id="145338">
    <property type="entry name" value="Lol15707ORF1095P"/>
</dbReference>
<feature type="domain" description="DUF7226" evidence="3">
    <location>
        <begin position="329"/>
        <end position="465"/>
    </location>
</feature>
<dbReference type="InterPro" id="IPR054266">
    <property type="entry name" value="DUF6997"/>
</dbReference>
<feature type="domain" description="DUF6996" evidence="1">
    <location>
        <begin position="16"/>
        <end position="85"/>
    </location>
</feature>
<evidence type="ECO:0000313" key="5">
    <source>
        <dbReference type="Proteomes" id="UP000051697"/>
    </source>
</evidence>
<dbReference type="Pfam" id="PF23871">
    <property type="entry name" value="DUF7226"/>
    <property type="match status" value="1"/>
</dbReference>
<dbReference type="Proteomes" id="UP000051697">
    <property type="component" value="Unassembled WGS sequence"/>
</dbReference>
<dbReference type="Pfam" id="PF22515">
    <property type="entry name" value="DUF6996"/>
    <property type="match status" value="1"/>
</dbReference>
<feature type="domain" description="DUF6997" evidence="2">
    <location>
        <begin position="196"/>
        <end position="290"/>
    </location>
</feature>
<dbReference type="KEGG" id="lol:LACOL_1094"/>
<evidence type="ECO:0000313" key="4">
    <source>
        <dbReference type="EMBL" id="KRL54687.1"/>
    </source>
</evidence>
<sequence length="466" mass="54401">MDEEKLSIEKLSVNSQAWNEIFNTLNIVENVNEKNYFEISASKIKEITNREARLMTKFDWSASLPQVFQDNKLVILPNSRGSYVIGRFEAYHNFSPKPIKSLSTNMPTWMETFDHFDITSESVALNVAQASGMIDYVMDNVSNEFEINEPHAESTLTGRMKSESISYIINMSIPKLDQDGCPLLNEDNTTKYIKSPNKFDFTVNNSQIEIDASYETMSKLAVIEAKQKNPFDFMTRQLYYPYRRYKMLGIDKEILPIYFTYVDKVFSFSVYKFNDVNNYSSISLMKQIDFILDDSDVITLDTVQEISAKSKMLDEPDDLVYPQANTLKRVFELVDILDEPKNKFELAVLYGFNDRQGDYYGNAATYLGFVKKSKDKFELTPLGENLRKLPSGHMRNVEMIKKILDHKTFKLSYDFWYINDFKTDEKFKKYVEKTIFELVPNINQNTVERRGQTLRAWLKWIFSVTE</sequence>
<gene>
    <name evidence="4" type="ORF">FC70_GL001486</name>
</gene>
<accession>A0A0R1RCK9</accession>
<dbReference type="OrthoDB" id="9774819at2"/>
<name>A0A0R1RCK9_9LACO</name>
<dbReference type="PATRIC" id="fig|1423778.4.peg.1522"/>
<comment type="caution">
    <text evidence="4">The sequence shown here is derived from an EMBL/GenBank/DDBJ whole genome shotgun (WGS) entry which is preliminary data.</text>
</comment>
<keyword evidence="5" id="KW-1185">Reference proteome</keyword>
<proteinExistence type="predicted"/>
<dbReference type="InterPro" id="IPR054265">
    <property type="entry name" value="DUF6996"/>
</dbReference>
<reference evidence="4 5" key="1">
    <citation type="journal article" date="2015" name="Genome Announc.">
        <title>Expanding the biotechnology potential of lactobacilli through comparative genomics of 213 strains and associated genera.</title>
        <authorList>
            <person name="Sun Z."/>
            <person name="Harris H.M."/>
            <person name="McCann A."/>
            <person name="Guo C."/>
            <person name="Argimon S."/>
            <person name="Zhang W."/>
            <person name="Yang X."/>
            <person name="Jeffery I.B."/>
            <person name="Cooney J.C."/>
            <person name="Kagawa T.F."/>
            <person name="Liu W."/>
            <person name="Song Y."/>
            <person name="Salvetti E."/>
            <person name="Wrobel A."/>
            <person name="Rasinkangas P."/>
            <person name="Parkhill J."/>
            <person name="Rea M.C."/>
            <person name="O'Sullivan O."/>
            <person name="Ritari J."/>
            <person name="Douillard F.P."/>
            <person name="Paul Ross R."/>
            <person name="Yang R."/>
            <person name="Briner A.E."/>
            <person name="Felis G.E."/>
            <person name="de Vos W.M."/>
            <person name="Barrangou R."/>
            <person name="Klaenhammer T.R."/>
            <person name="Caufield P.W."/>
            <person name="Cui Y."/>
            <person name="Zhang H."/>
            <person name="O'Toole P.W."/>
        </authorList>
    </citation>
    <scope>NUCLEOTIDE SEQUENCE [LARGE SCALE GENOMIC DNA]</scope>
    <source>
        <strain evidence="4 5">DSM 15707</strain>
    </source>
</reference>